<dbReference type="RefSeq" id="WP_087298940.1">
    <property type="nucleotide sequence ID" value="NZ_NFKP01000001.1"/>
</dbReference>
<name>A0A1Y4N614_9FIRM</name>
<dbReference type="GO" id="GO:0046872">
    <property type="term" value="F:metal ion binding"/>
    <property type="evidence" value="ECO:0007669"/>
    <property type="project" value="UniProtKB-KW"/>
</dbReference>
<keyword evidence="3" id="KW-0411">Iron-sulfur</keyword>
<keyword evidence="2" id="KW-0408">Iron</keyword>
<dbReference type="CDD" id="cd01335">
    <property type="entry name" value="Radical_SAM"/>
    <property type="match status" value="1"/>
</dbReference>
<comment type="caution">
    <text evidence="5">The sequence shown here is derived from an EMBL/GenBank/DDBJ whole genome shotgun (WGS) entry which is preliminary data.</text>
</comment>
<dbReference type="InterPro" id="IPR040086">
    <property type="entry name" value="MJ0683-like"/>
</dbReference>
<protein>
    <submittedName>
        <fullName evidence="5">Radical SAM protein</fullName>
    </submittedName>
</protein>
<feature type="domain" description="Radical SAM core" evidence="4">
    <location>
        <begin position="26"/>
        <end position="200"/>
    </location>
</feature>
<dbReference type="SFLD" id="SFLDS00029">
    <property type="entry name" value="Radical_SAM"/>
    <property type="match status" value="1"/>
</dbReference>
<evidence type="ECO:0000313" key="6">
    <source>
        <dbReference type="Proteomes" id="UP000196386"/>
    </source>
</evidence>
<dbReference type="InterPro" id="IPR007197">
    <property type="entry name" value="rSAM"/>
</dbReference>
<evidence type="ECO:0000256" key="2">
    <source>
        <dbReference type="ARBA" id="ARBA00023004"/>
    </source>
</evidence>
<dbReference type="AlphaFoldDB" id="A0A1Y4N614"/>
<dbReference type="GO" id="GO:0003824">
    <property type="term" value="F:catalytic activity"/>
    <property type="evidence" value="ECO:0007669"/>
    <property type="project" value="InterPro"/>
</dbReference>
<reference evidence="6" key="1">
    <citation type="submission" date="2017-04" db="EMBL/GenBank/DDBJ databases">
        <title>Function of individual gut microbiota members based on whole genome sequencing of pure cultures obtained from chicken caecum.</title>
        <authorList>
            <person name="Medvecky M."/>
            <person name="Cejkova D."/>
            <person name="Polansky O."/>
            <person name="Karasova D."/>
            <person name="Kubasova T."/>
            <person name="Cizek A."/>
            <person name="Rychlik I."/>
        </authorList>
    </citation>
    <scope>NUCLEOTIDE SEQUENCE [LARGE SCALE GENOMIC DNA]</scope>
    <source>
        <strain evidence="6">An175</strain>
    </source>
</reference>
<dbReference type="PANTHER" id="PTHR43432">
    <property type="entry name" value="SLR0285 PROTEIN"/>
    <property type="match status" value="1"/>
</dbReference>
<gene>
    <name evidence="5" type="ORF">B5F11_00475</name>
</gene>
<dbReference type="Gene3D" id="3.80.30.30">
    <property type="match status" value="1"/>
</dbReference>
<keyword evidence="1" id="KW-0479">Metal-binding</keyword>
<proteinExistence type="predicted"/>
<dbReference type="Proteomes" id="UP000196386">
    <property type="component" value="Unassembled WGS sequence"/>
</dbReference>
<dbReference type="PANTHER" id="PTHR43432:SF6">
    <property type="entry name" value="RADICAL SAM CORE DOMAIN-CONTAINING PROTEIN"/>
    <property type="match status" value="1"/>
</dbReference>
<evidence type="ECO:0000313" key="5">
    <source>
        <dbReference type="EMBL" id="OUP71402.1"/>
    </source>
</evidence>
<dbReference type="SFLD" id="SFLDG01084">
    <property type="entry name" value="Uncharacterised_Radical_SAM_Su"/>
    <property type="match status" value="1"/>
</dbReference>
<evidence type="ECO:0000256" key="3">
    <source>
        <dbReference type="ARBA" id="ARBA00023014"/>
    </source>
</evidence>
<accession>A0A1Y4N614</accession>
<organism evidence="5 6">
    <name type="scientific">Anaerotruncus colihominis</name>
    <dbReference type="NCBI Taxonomy" id="169435"/>
    <lineage>
        <taxon>Bacteria</taxon>
        <taxon>Bacillati</taxon>
        <taxon>Bacillota</taxon>
        <taxon>Clostridia</taxon>
        <taxon>Eubacteriales</taxon>
        <taxon>Oscillospiraceae</taxon>
        <taxon>Anaerotruncus</taxon>
    </lineage>
</organism>
<evidence type="ECO:0000259" key="4">
    <source>
        <dbReference type="Pfam" id="PF04055"/>
    </source>
</evidence>
<dbReference type="GO" id="GO:0051536">
    <property type="term" value="F:iron-sulfur cluster binding"/>
    <property type="evidence" value="ECO:0007669"/>
    <property type="project" value="UniProtKB-KW"/>
</dbReference>
<dbReference type="Pfam" id="PF04055">
    <property type="entry name" value="Radical_SAM"/>
    <property type="match status" value="1"/>
</dbReference>
<evidence type="ECO:0000256" key="1">
    <source>
        <dbReference type="ARBA" id="ARBA00022723"/>
    </source>
</evidence>
<dbReference type="EMBL" id="NFKP01000001">
    <property type="protein sequence ID" value="OUP71402.1"/>
    <property type="molecule type" value="Genomic_DNA"/>
</dbReference>
<sequence length="257" mass="29760">MKKVKGYIERKTMLYKTGVEYGDYTMNHIQGCAHGCKYPCYAFMMKKRFGQIKTYEEWLEPYLVSNTLELLDKEIPRLKDKIQSVQLCFSTDPFMYQYPEIQKMSLASIKKLNESGIKCSVLTKGVLPFELEGFSKENEYGITLITTNEAFRKHMEPGAAPWKKRLTALRALHNAGCKTWVSIEPFPTPNIVRQDLQVLLEEVSFVDRIIFGRMNYSTEVTAYTQHKQFFNDRAAEVIAFCNEHGISYHIKDGTITE</sequence>